<comment type="caution">
    <text evidence="4">The sequence shown here is derived from an EMBL/GenBank/DDBJ whole genome shotgun (WGS) entry which is preliminary data.</text>
</comment>
<sequence length="299" mass="30842">MRAVLAGWSSLLLLAACAGGPDPSPGAGPPTATGPSTGAPGPSPVTTPGPVAVAPPPPGAVADYQLGGPYPPAAGVRVVTRDRTADPVPGLYSICYVNAFQTQPGEEDLWFTRYPDLLLRDGDGSLVEDADWPGEYLLDTSTPQKRAALAEVVGAWVDGCADAGFQAVEPDDLDSATRSGGALTMDDAYAYASALSARAHARGLAVAQKNAPGTTAAQARAAGFDFAVAESCQVYDECSAYREVHGDHVIEVEYADDGPQNFADACAARGAEVSVVYRDRDLLPRGVPGYEFDRCPAAG</sequence>
<evidence type="ECO:0000313" key="4">
    <source>
        <dbReference type="EMBL" id="NYD23779.1"/>
    </source>
</evidence>
<keyword evidence="5" id="KW-1185">Reference proteome</keyword>
<dbReference type="InterPro" id="IPR017853">
    <property type="entry name" value="GH"/>
</dbReference>
<organism evidence="4 5">
    <name type="scientific">Kineococcus aurantiacus</name>
    <dbReference type="NCBI Taxonomy" id="37633"/>
    <lineage>
        <taxon>Bacteria</taxon>
        <taxon>Bacillati</taxon>
        <taxon>Actinomycetota</taxon>
        <taxon>Actinomycetes</taxon>
        <taxon>Kineosporiales</taxon>
        <taxon>Kineosporiaceae</taxon>
        <taxon>Kineococcus</taxon>
    </lineage>
</organism>
<evidence type="ECO:0000313" key="5">
    <source>
        <dbReference type="Proteomes" id="UP000521922"/>
    </source>
</evidence>
<dbReference type="InterPro" id="IPR013785">
    <property type="entry name" value="Aldolase_TIM"/>
</dbReference>
<feature type="signal peptide" evidence="2">
    <location>
        <begin position="1"/>
        <end position="18"/>
    </location>
</feature>
<dbReference type="SUPFAM" id="SSF51445">
    <property type="entry name" value="(Trans)glycosidases"/>
    <property type="match status" value="1"/>
</dbReference>
<gene>
    <name evidence="4" type="ORF">BJ968_003319</name>
</gene>
<dbReference type="InterPro" id="IPR004352">
    <property type="entry name" value="GH114_TIM-barrel"/>
</dbReference>
<keyword evidence="2" id="KW-0732">Signal</keyword>
<evidence type="ECO:0000256" key="2">
    <source>
        <dbReference type="SAM" id="SignalP"/>
    </source>
</evidence>
<name>A0A7Y9DND0_9ACTN</name>
<dbReference type="PANTHER" id="PTHR35273">
    <property type="entry name" value="ALPHA-1,4 POLYGALACTOSAMINIDASE, PUTATIVE (AFU_ORTHOLOGUE AFUA_3G07890)-RELATED"/>
    <property type="match status" value="1"/>
</dbReference>
<feature type="region of interest" description="Disordered" evidence="1">
    <location>
        <begin position="22"/>
        <end position="66"/>
    </location>
</feature>
<proteinExistence type="predicted"/>
<dbReference type="EMBL" id="JACCBB010000001">
    <property type="protein sequence ID" value="NYD23779.1"/>
    <property type="molecule type" value="Genomic_DNA"/>
</dbReference>
<protein>
    <recommendedName>
        <fullName evidence="3">Glycoside-hydrolase family GH114 TIM-barrel domain-containing protein</fullName>
    </recommendedName>
</protein>
<feature type="compositionally biased region" description="Low complexity" evidence="1">
    <location>
        <begin position="29"/>
        <end position="40"/>
    </location>
</feature>
<evidence type="ECO:0000259" key="3">
    <source>
        <dbReference type="Pfam" id="PF03537"/>
    </source>
</evidence>
<dbReference type="Gene3D" id="3.20.20.70">
    <property type="entry name" value="Aldolase class I"/>
    <property type="match status" value="1"/>
</dbReference>
<feature type="domain" description="Glycoside-hydrolase family GH114 TIM-barrel" evidence="3">
    <location>
        <begin position="63"/>
        <end position="282"/>
    </location>
</feature>
<dbReference type="Pfam" id="PF03537">
    <property type="entry name" value="Glyco_hydro_114"/>
    <property type="match status" value="1"/>
</dbReference>
<accession>A0A7Y9DND0</accession>
<dbReference type="PANTHER" id="PTHR35273:SF2">
    <property type="entry name" value="ALPHA-GALACTOSIDASE"/>
    <property type="match status" value="1"/>
</dbReference>
<feature type="compositionally biased region" description="Pro residues" evidence="1">
    <location>
        <begin position="41"/>
        <end position="59"/>
    </location>
</feature>
<dbReference type="AlphaFoldDB" id="A0A7Y9DND0"/>
<feature type="chain" id="PRO_5038910756" description="Glycoside-hydrolase family GH114 TIM-barrel domain-containing protein" evidence="2">
    <location>
        <begin position="19"/>
        <end position="299"/>
    </location>
</feature>
<dbReference type="PROSITE" id="PS51257">
    <property type="entry name" value="PROKAR_LIPOPROTEIN"/>
    <property type="match status" value="1"/>
</dbReference>
<dbReference type="Proteomes" id="UP000521922">
    <property type="component" value="Unassembled WGS sequence"/>
</dbReference>
<dbReference type="RefSeq" id="WP_218885123.1">
    <property type="nucleotide sequence ID" value="NZ_BAAAGN010000003.1"/>
</dbReference>
<evidence type="ECO:0000256" key="1">
    <source>
        <dbReference type="SAM" id="MobiDB-lite"/>
    </source>
</evidence>
<reference evidence="4 5" key="1">
    <citation type="submission" date="2020-07" db="EMBL/GenBank/DDBJ databases">
        <title>Sequencing the genomes of 1000 actinobacteria strains.</title>
        <authorList>
            <person name="Klenk H.-P."/>
        </authorList>
    </citation>
    <scope>NUCLEOTIDE SEQUENCE [LARGE SCALE GENOMIC DNA]</scope>
    <source>
        <strain evidence="4 5">DSM 7487</strain>
    </source>
</reference>